<dbReference type="EMBL" id="LSSN01002716">
    <property type="protein sequence ID" value="OMJ15317.1"/>
    <property type="molecule type" value="Genomic_DNA"/>
</dbReference>
<dbReference type="STRING" id="133412.A0A1R1XKZ0"/>
<proteinExistence type="inferred from homology"/>
<dbReference type="SUPFAM" id="SSF57829">
    <property type="entry name" value="Zn-binding ribosomal proteins"/>
    <property type="match status" value="1"/>
</dbReference>
<protein>
    <recommendedName>
        <fullName evidence="7">Large ribosomal subunit protein bL32m</fullName>
    </recommendedName>
</protein>
<dbReference type="Proteomes" id="UP000187283">
    <property type="component" value="Unassembled WGS sequence"/>
</dbReference>
<dbReference type="GO" id="GO:0006412">
    <property type="term" value="P:translation"/>
    <property type="evidence" value="ECO:0007669"/>
    <property type="project" value="InterPro"/>
</dbReference>
<evidence type="ECO:0000256" key="4">
    <source>
        <dbReference type="ARBA" id="ARBA00022980"/>
    </source>
</evidence>
<evidence type="ECO:0000256" key="1">
    <source>
        <dbReference type="ARBA" id="ARBA00004173"/>
    </source>
</evidence>
<gene>
    <name evidence="8" type="ORF">AYI70_g7356</name>
</gene>
<keyword evidence="4 8" id="KW-0689">Ribosomal protein</keyword>
<dbReference type="PANTHER" id="PTHR21026">
    <property type="entry name" value="39S RIBOSOMAL PROTEIN L32, MITOCHONDRIAL"/>
    <property type="match status" value="1"/>
</dbReference>
<dbReference type="PANTHER" id="PTHR21026:SF2">
    <property type="entry name" value="LARGE RIBOSOMAL SUBUNIT PROTEIN BL32M"/>
    <property type="match status" value="1"/>
</dbReference>
<dbReference type="OrthoDB" id="2014905at2759"/>
<organism evidence="8 9">
    <name type="scientific">Smittium culicis</name>
    <dbReference type="NCBI Taxonomy" id="133412"/>
    <lineage>
        <taxon>Eukaryota</taxon>
        <taxon>Fungi</taxon>
        <taxon>Fungi incertae sedis</taxon>
        <taxon>Zoopagomycota</taxon>
        <taxon>Kickxellomycotina</taxon>
        <taxon>Harpellomycetes</taxon>
        <taxon>Harpellales</taxon>
        <taxon>Legeriomycetaceae</taxon>
        <taxon>Smittium</taxon>
    </lineage>
</organism>
<comment type="similarity">
    <text evidence="2">Belongs to the bacterial ribosomal protein bL32 family.</text>
</comment>
<dbReference type="Pfam" id="PF01783">
    <property type="entry name" value="Ribosomal_L32p"/>
    <property type="match status" value="1"/>
</dbReference>
<evidence type="ECO:0000256" key="5">
    <source>
        <dbReference type="ARBA" id="ARBA00023128"/>
    </source>
</evidence>
<evidence type="ECO:0000256" key="6">
    <source>
        <dbReference type="ARBA" id="ARBA00023274"/>
    </source>
</evidence>
<evidence type="ECO:0000256" key="2">
    <source>
        <dbReference type="ARBA" id="ARBA00008560"/>
    </source>
</evidence>
<evidence type="ECO:0000313" key="9">
    <source>
        <dbReference type="Proteomes" id="UP000187283"/>
    </source>
</evidence>
<comment type="subcellular location">
    <subcellularLocation>
        <location evidence="1">Mitochondrion</location>
    </subcellularLocation>
</comment>
<dbReference type="GO" id="GO:0005762">
    <property type="term" value="C:mitochondrial large ribosomal subunit"/>
    <property type="evidence" value="ECO:0007669"/>
    <property type="project" value="TreeGrafter"/>
</dbReference>
<sequence length="130" mass="14754">MSISISKTQMILNGFRLPRFSITKNIIKSVKTSIIPTLSNFGYNSLTSKFQSIRAIPSLYDILSDIILRAVPKKKTTHSKKRMRSAGKGNVNRTDIVRCPGCGRVKLMGHLCLHCYKDIKRRLKNALFKE</sequence>
<dbReference type="NCBIfam" id="TIGR01031">
    <property type="entry name" value="rpmF_bact"/>
    <property type="match status" value="1"/>
</dbReference>
<keyword evidence="5" id="KW-0496">Mitochondrion</keyword>
<dbReference type="GO" id="GO:0003735">
    <property type="term" value="F:structural constituent of ribosome"/>
    <property type="evidence" value="ECO:0007669"/>
    <property type="project" value="InterPro"/>
</dbReference>
<keyword evidence="9" id="KW-1185">Reference proteome</keyword>
<dbReference type="InterPro" id="IPR002677">
    <property type="entry name" value="Ribosomal_bL32"/>
</dbReference>
<dbReference type="InterPro" id="IPR011332">
    <property type="entry name" value="Ribosomal_zn-bd"/>
</dbReference>
<evidence type="ECO:0000256" key="7">
    <source>
        <dbReference type="ARBA" id="ARBA00039935"/>
    </source>
</evidence>
<accession>A0A1R1XKZ0</accession>
<name>A0A1R1XKZ0_9FUNG</name>
<dbReference type="AlphaFoldDB" id="A0A1R1XKZ0"/>
<keyword evidence="3" id="KW-0809">Transit peptide</keyword>
<dbReference type="InterPro" id="IPR051991">
    <property type="entry name" value="Mitoribosomal_protein_bL32"/>
</dbReference>
<evidence type="ECO:0000313" key="8">
    <source>
        <dbReference type="EMBL" id="OMJ15317.1"/>
    </source>
</evidence>
<keyword evidence="6" id="KW-0687">Ribonucleoprotein</keyword>
<comment type="caution">
    <text evidence="8">The sequence shown here is derived from an EMBL/GenBank/DDBJ whole genome shotgun (WGS) entry which is preliminary data.</text>
</comment>
<reference evidence="8 9" key="1">
    <citation type="submission" date="2017-01" db="EMBL/GenBank/DDBJ databases">
        <authorList>
            <person name="Mah S.A."/>
            <person name="Swanson W.J."/>
            <person name="Moy G.W."/>
            <person name="Vacquier V.D."/>
        </authorList>
    </citation>
    <scope>NUCLEOTIDE SEQUENCE [LARGE SCALE GENOMIC DNA]</scope>
    <source>
        <strain evidence="8 9">GSMNP</strain>
    </source>
</reference>
<evidence type="ECO:0000256" key="3">
    <source>
        <dbReference type="ARBA" id="ARBA00022946"/>
    </source>
</evidence>